<reference evidence="8" key="1">
    <citation type="journal article" date="2019" name="Plant Biotechnol. J.">
        <title>Genome sequencing of the Australian wild diploid species Gossypium australe highlights disease resistance and delayed gland morphogenesis.</title>
        <authorList>
            <person name="Cai Y."/>
            <person name="Cai X."/>
            <person name="Wang Q."/>
            <person name="Wang P."/>
            <person name="Zhang Y."/>
            <person name="Cai C."/>
            <person name="Xu Y."/>
            <person name="Wang K."/>
            <person name="Zhou Z."/>
            <person name="Wang C."/>
            <person name="Geng S."/>
            <person name="Li B."/>
            <person name="Dong Q."/>
            <person name="Hou Y."/>
            <person name="Wang H."/>
            <person name="Ai P."/>
            <person name="Liu Z."/>
            <person name="Yi F."/>
            <person name="Sun M."/>
            <person name="An G."/>
            <person name="Cheng J."/>
            <person name="Zhang Y."/>
            <person name="Shi Q."/>
            <person name="Xie Y."/>
            <person name="Shi X."/>
            <person name="Chang Y."/>
            <person name="Huang F."/>
            <person name="Chen Y."/>
            <person name="Hong S."/>
            <person name="Mi L."/>
            <person name="Sun Q."/>
            <person name="Zhang L."/>
            <person name="Zhou B."/>
            <person name="Peng R."/>
            <person name="Zhang X."/>
            <person name="Liu F."/>
        </authorList>
    </citation>
    <scope>NUCLEOTIDE SEQUENCE [LARGE SCALE GENOMIC DNA]</scope>
    <source>
        <strain evidence="8">cv. PA1801</strain>
    </source>
</reference>
<protein>
    <submittedName>
        <fullName evidence="7">Core-2/I-branching beta-1,6-N-acetylglucosaminyltransferase family protein</fullName>
    </submittedName>
</protein>
<keyword evidence="4 6" id="KW-0472">Membrane</keyword>
<evidence type="ECO:0000256" key="5">
    <source>
        <dbReference type="ARBA" id="ARBA00023180"/>
    </source>
</evidence>
<evidence type="ECO:0000256" key="1">
    <source>
        <dbReference type="ARBA" id="ARBA00004606"/>
    </source>
</evidence>
<keyword evidence="3 7" id="KW-0808">Transferase</keyword>
<evidence type="ECO:0000256" key="3">
    <source>
        <dbReference type="ARBA" id="ARBA00022679"/>
    </source>
</evidence>
<feature type="transmembrane region" description="Helical" evidence="6">
    <location>
        <begin position="12"/>
        <end position="33"/>
    </location>
</feature>
<proteinExistence type="predicted"/>
<sequence>MLRWKQKKAGLLFYMPPDIVSAQLIFVVLSYFFKGHEGKFSVYVHASKEQPVHVSRYFLNREIHSDKVGWGKISMVDAERRLLAHALKDPDNQQFVLLSESFFDPGPHGNGRYSKHMLPVVEKKDFRKGAQWFSIRRQHALVVMADSLYYSRFRDYCKRGFDGKNCIADEHYLPTFFHIIDPGGIANWSVTHVDWSERKWHPKSYRARDVTYELLKNITREEQVQACLWNGVRRPCYLFARKFYPETLHKLMKLLNF</sequence>
<evidence type="ECO:0000256" key="6">
    <source>
        <dbReference type="SAM" id="Phobius"/>
    </source>
</evidence>
<dbReference type="AlphaFoldDB" id="A0A5B6X8Z1"/>
<keyword evidence="8" id="KW-1185">Reference proteome</keyword>
<name>A0A5B6X8Z1_9ROSI</name>
<evidence type="ECO:0000256" key="2">
    <source>
        <dbReference type="ARBA" id="ARBA00022676"/>
    </source>
</evidence>
<keyword evidence="2 7" id="KW-0328">Glycosyltransferase</keyword>
<dbReference type="PANTHER" id="PTHR31042:SF150">
    <property type="entry name" value="OS06G0661900 PROTEIN"/>
    <property type="match status" value="1"/>
</dbReference>
<dbReference type="Proteomes" id="UP000325315">
    <property type="component" value="Unassembled WGS sequence"/>
</dbReference>
<organism evidence="7 8">
    <name type="scientific">Gossypium australe</name>
    <dbReference type="NCBI Taxonomy" id="47621"/>
    <lineage>
        <taxon>Eukaryota</taxon>
        <taxon>Viridiplantae</taxon>
        <taxon>Streptophyta</taxon>
        <taxon>Embryophyta</taxon>
        <taxon>Tracheophyta</taxon>
        <taxon>Spermatophyta</taxon>
        <taxon>Magnoliopsida</taxon>
        <taxon>eudicotyledons</taxon>
        <taxon>Gunneridae</taxon>
        <taxon>Pentapetalae</taxon>
        <taxon>rosids</taxon>
        <taxon>malvids</taxon>
        <taxon>Malvales</taxon>
        <taxon>Malvaceae</taxon>
        <taxon>Malvoideae</taxon>
        <taxon>Gossypium</taxon>
    </lineage>
</organism>
<dbReference type="GO" id="GO:0016020">
    <property type="term" value="C:membrane"/>
    <property type="evidence" value="ECO:0007669"/>
    <property type="project" value="UniProtKB-SubCell"/>
</dbReference>
<dbReference type="Pfam" id="PF02485">
    <property type="entry name" value="Branch"/>
    <property type="match status" value="1"/>
</dbReference>
<keyword evidence="5" id="KW-0325">Glycoprotein</keyword>
<dbReference type="InterPro" id="IPR044174">
    <property type="entry name" value="BC10-like"/>
</dbReference>
<comment type="caution">
    <text evidence="7">The sequence shown here is derived from an EMBL/GenBank/DDBJ whole genome shotgun (WGS) entry which is preliminary data.</text>
</comment>
<gene>
    <name evidence="7" type="ORF">EPI10_033683</name>
</gene>
<evidence type="ECO:0000313" key="7">
    <source>
        <dbReference type="EMBL" id="KAA3490173.1"/>
    </source>
</evidence>
<dbReference type="EMBL" id="SMMG02000001">
    <property type="protein sequence ID" value="KAA3490173.1"/>
    <property type="molecule type" value="Genomic_DNA"/>
</dbReference>
<keyword evidence="6" id="KW-1133">Transmembrane helix</keyword>
<evidence type="ECO:0000313" key="8">
    <source>
        <dbReference type="Proteomes" id="UP000325315"/>
    </source>
</evidence>
<keyword evidence="6" id="KW-0812">Transmembrane</keyword>
<accession>A0A5B6X8Z1</accession>
<comment type="subcellular location">
    <subcellularLocation>
        <location evidence="1">Membrane</location>
        <topology evidence="1">Single-pass type II membrane protein</topology>
    </subcellularLocation>
</comment>
<dbReference type="GO" id="GO:0016757">
    <property type="term" value="F:glycosyltransferase activity"/>
    <property type="evidence" value="ECO:0007669"/>
    <property type="project" value="UniProtKB-KW"/>
</dbReference>
<dbReference type="OrthoDB" id="191334at2759"/>
<dbReference type="PANTHER" id="PTHR31042">
    <property type="entry name" value="CORE-2/I-BRANCHING BETA-1,6-N-ACETYLGLUCOSAMINYLTRANSFERASE FAMILY PROTEIN-RELATED"/>
    <property type="match status" value="1"/>
</dbReference>
<evidence type="ECO:0000256" key="4">
    <source>
        <dbReference type="ARBA" id="ARBA00023136"/>
    </source>
</evidence>
<dbReference type="InterPro" id="IPR003406">
    <property type="entry name" value="Glyco_trans_14"/>
</dbReference>